<name>A0A1I7NRA7_9HYPH</name>
<proteinExistence type="predicted"/>
<dbReference type="Pfam" id="PF00534">
    <property type="entry name" value="Glycos_transf_1"/>
    <property type="match status" value="1"/>
</dbReference>
<evidence type="ECO:0000259" key="2">
    <source>
        <dbReference type="Pfam" id="PF13439"/>
    </source>
</evidence>
<dbReference type="PANTHER" id="PTHR12526">
    <property type="entry name" value="GLYCOSYLTRANSFERASE"/>
    <property type="match status" value="1"/>
</dbReference>
<feature type="domain" description="Glycosyl transferase family 1" evidence="1">
    <location>
        <begin position="203"/>
        <end position="319"/>
    </location>
</feature>
<dbReference type="SUPFAM" id="SSF53756">
    <property type="entry name" value="UDP-Glycosyltransferase/glycogen phosphorylase"/>
    <property type="match status" value="1"/>
</dbReference>
<dbReference type="CDD" id="cd03801">
    <property type="entry name" value="GT4_PimA-like"/>
    <property type="match status" value="1"/>
</dbReference>
<dbReference type="EMBL" id="FPCK01000003">
    <property type="protein sequence ID" value="SFV37224.1"/>
    <property type="molecule type" value="Genomic_DNA"/>
</dbReference>
<dbReference type="InterPro" id="IPR001296">
    <property type="entry name" value="Glyco_trans_1"/>
</dbReference>
<dbReference type="InterPro" id="IPR028098">
    <property type="entry name" value="Glyco_trans_4-like_N"/>
</dbReference>
<dbReference type="Pfam" id="PF13439">
    <property type="entry name" value="Glyco_transf_4"/>
    <property type="match status" value="1"/>
</dbReference>
<reference evidence="3 4" key="1">
    <citation type="submission" date="2016-10" db="EMBL/GenBank/DDBJ databases">
        <authorList>
            <person name="de Groot N.N."/>
        </authorList>
    </citation>
    <scope>NUCLEOTIDE SEQUENCE [LARGE SCALE GENOMIC DNA]</scope>
    <source>
        <strain evidence="3 4">IPL20</strain>
    </source>
</reference>
<dbReference type="Gene3D" id="3.40.50.2000">
    <property type="entry name" value="Glycogen Phosphorylase B"/>
    <property type="match status" value="2"/>
</dbReference>
<gene>
    <name evidence="3" type="ORF">SAMN05216456_2814</name>
</gene>
<sequence length="375" mass="40974">MTAHTDERVVLQGASPAGANRPYVMIAGLRSMEAQGGIETHVRELALRLARRDVDVEVVERLPYAPEPGILGGVRRSPLWSLRSSRLEAMSNTFAAVLWAIRRRPDVLHIHGIGPALMTPLAKLAGLRVVVTHHGRDYEREKWGTFAKLALRLGEWFALRVAHEVIAVSTSLSGELSRAGGRVVHGIPNGVKPSVPVGEPQPPLDFPYVLAVGRQVPEKRHLDLIRAFAAKDRGGLHLVIAGGADHQSAYSEELARVAAEHGNIHLLGPRPWDEIQTLYASASLFVLPSSHEGLPIVLLEAMSAGCPVLVSDIAPHLEVDLPDECYFPLGDLPALSDRIGALAAPEGQRVDWTQKLTRYDWDVIVEHTLSVYDVR</sequence>
<keyword evidence="3" id="KW-0808">Transferase</keyword>
<accession>A0A1I7NRA7</accession>
<feature type="domain" description="Glycosyltransferase subfamily 4-like N-terminal" evidence="2">
    <location>
        <begin position="36"/>
        <end position="193"/>
    </location>
</feature>
<dbReference type="OrthoDB" id="9790710at2"/>
<dbReference type="RefSeq" id="WP_092425618.1">
    <property type="nucleotide sequence ID" value="NZ_FPCK01000003.1"/>
</dbReference>
<evidence type="ECO:0000259" key="1">
    <source>
        <dbReference type="Pfam" id="PF00534"/>
    </source>
</evidence>
<evidence type="ECO:0000313" key="3">
    <source>
        <dbReference type="EMBL" id="SFV37224.1"/>
    </source>
</evidence>
<evidence type="ECO:0000313" key="4">
    <source>
        <dbReference type="Proteomes" id="UP000199074"/>
    </source>
</evidence>
<organism evidence="3 4">
    <name type="scientific">Devosia crocina</name>
    <dbReference type="NCBI Taxonomy" id="429728"/>
    <lineage>
        <taxon>Bacteria</taxon>
        <taxon>Pseudomonadati</taxon>
        <taxon>Pseudomonadota</taxon>
        <taxon>Alphaproteobacteria</taxon>
        <taxon>Hyphomicrobiales</taxon>
        <taxon>Devosiaceae</taxon>
        <taxon>Devosia</taxon>
    </lineage>
</organism>
<dbReference type="PANTHER" id="PTHR12526:SF636">
    <property type="entry name" value="BLL3647 PROTEIN"/>
    <property type="match status" value="1"/>
</dbReference>
<dbReference type="AlphaFoldDB" id="A0A1I7NRA7"/>
<dbReference type="GO" id="GO:0016757">
    <property type="term" value="F:glycosyltransferase activity"/>
    <property type="evidence" value="ECO:0007669"/>
    <property type="project" value="InterPro"/>
</dbReference>
<dbReference type="Proteomes" id="UP000199074">
    <property type="component" value="Unassembled WGS sequence"/>
</dbReference>
<dbReference type="STRING" id="429728.SAMN05216456_2814"/>
<keyword evidence="4" id="KW-1185">Reference proteome</keyword>
<protein>
    <submittedName>
        <fullName evidence="3">Glycosyltransferase involved in cell wall bisynthesis</fullName>
    </submittedName>
</protein>